<dbReference type="GO" id="GO:0030968">
    <property type="term" value="P:endoplasmic reticulum unfolded protein response"/>
    <property type="evidence" value="ECO:0000318"/>
    <property type="project" value="GO_Central"/>
</dbReference>
<dbReference type="HOGENOM" id="CLU_058243_0_0_1"/>
<dbReference type="Pfam" id="PF00240">
    <property type="entry name" value="ubiquitin"/>
    <property type="match status" value="1"/>
</dbReference>
<dbReference type="PANTHER" id="PTHR12943:SF7">
    <property type="entry name" value="HOMOCYSTEINE-RESPONSIVE ENDOPLASMIC RETICULUM-RESIDENT UBIQUITIN-LIKE DOMAIN MEMBER 1 PROTEIN"/>
    <property type="match status" value="1"/>
</dbReference>
<reference evidence="9" key="2">
    <citation type="submission" date="2025-08" db="UniProtKB">
        <authorList>
            <consortium name="Ensembl"/>
        </authorList>
    </citation>
    <scope>IDENTIFICATION</scope>
</reference>
<dbReference type="GO" id="GO:0032469">
    <property type="term" value="P:endoplasmic reticulum calcium ion homeostasis"/>
    <property type="evidence" value="ECO:0000318"/>
    <property type="project" value="GO_Central"/>
</dbReference>
<dbReference type="GeneTree" id="ENSGT00390000017671"/>
<dbReference type="Gene3D" id="3.10.20.90">
    <property type="entry name" value="Phosphatidylinositol 3-kinase Catalytic Subunit, Chain A, domain 1"/>
    <property type="match status" value="1"/>
</dbReference>
<organism evidence="9 10">
    <name type="scientific">Anolis carolinensis</name>
    <name type="common">Green anole</name>
    <name type="synonym">American chameleon</name>
    <dbReference type="NCBI Taxonomy" id="28377"/>
    <lineage>
        <taxon>Eukaryota</taxon>
        <taxon>Metazoa</taxon>
        <taxon>Chordata</taxon>
        <taxon>Craniata</taxon>
        <taxon>Vertebrata</taxon>
        <taxon>Euteleostomi</taxon>
        <taxon>Lepidosauria</taxon>
        <taxon>Squamata</taxon>
        <taxon>Bifurcata</taxon>
        <taxon>Unidentata</taxon>
        <taxon>Episquamata</taxon>
        <taxon>Toxicofera</taxon>
        <taxon>Iguania</taxon>
        <taxon>Dactyloidae</taxon>
        <taxon>Anolis</taxon>
    </lineage>
</organism>
<evidence type="ECO:0000313" key="10">
    <source>
        <dbReference type="Proteomes" id="UP000001646"/>
    </source>
</evidence>
<evidence type="ECO:0000256" key="5">
    <source>
        <dbReference type="ARBA" id="ARBA00023230"/>
    </source>
</evidence>
<dbReference type="InterPro" id="IPR000626">
    <property type="entry name" value="Ubiquitin-like_dom"/>
</dbReference>
<name>H9GST4_ANOCA</name>
<feature type="domain" description="Ubiquitin-like" evidence="8">
    <location>
        <begin position="55"/>
        <end position="76"/>
    </location>
</feature>
<dbReference type="SUPFAM" id="SSF54236">
    <property type="entry name" value="Ubiquitin-like"/>
    <property type="match status" value="1"/>
</dbReference>
<dbReference type="AlphaFoldDB" id="H9GST4"/>
<dbReference type="Bgee" id="ENSACAG00000026863">
    <property type="expression patterns" value="Expressed in adrenal gland and 13 other cell types or tissues"/>
</dbReference>
<reference evidence="9" key="1">
    <citation type="submission" date="2009-12" db="EMBL/GenBank/DDBJ databases">
        <title>The Genome Sequence of Anolis carolinensis (Green Anole Lizard).</title>
        <authorList>
            <consortium name="The Genome Sequencing Platform"/>
            <person name="Di Palma F."/>
            <person name="Alfoldi J."/>
            <person name="Heiman D."/>
            <person name="Young S."/>
            <person name="Grabherr M."/>
            <person name="Johnson J."/>
            <person name="Lander E.S."/>
            <person name="Lindblad-Toh K."/>
        </authorList>
    </citation>
    <scope>NUCLEOTIDE SEQUENCE [LARGE SCALE GENOMIC DNA]</scope>
    <source>
        <strain evidence="9">JBL SC #1</strain>
    </source>
</reference>
<keyword evidence="3 7" id="KW-1133">Transmembrane helix</keyword>
<evidence type="ECO:0000256" key="7">
    <source>
        <dbReference type="SAM" id="Phobius"/>
    </source>
</evidence>
<keyword evidence="4 7" id="KW-0472">Membrane</keyword>
<dbReference type="InParanoid" id="H9GST4"/>
<dbReference type="GO" id="GO:0006511">
    <property type="term" value="P:ubiquitin-dependent protein catabolic process"/>
    <property type="evidence" value="ECO:0000318"/>
    <property type="project" value="GO_Central"/>
</dbReference>
<evidence type="ECO:0000256" key="4">
    <source>
        <dbReference type="ARBA" id="ARBA00023136"/>
    </source>
</evidence>
<keyword evidence="5" id="KW-0834">Unfolded protein response</keyword>
<dbReference type="Proteomes" id="UP000001646">
    <property type="component" value="Unplaced"/>
</dbReference>
<evidence type="ECO:0000256" key="2">
    <source>
        <dbReference type="ARBA" id="ARBA00022692"/>
    </source>
</evidence>
<dbReference type="GO" id="GO:0044325">
    <property type="term" value="F:transmembrane transporter binding"/>
    <property type="evidence" value="ECO:0000318"/>
    <property type="project" value="GO_Central"/>
</dbReference>
<accession>H9GST4</accession>
<dbReference type="Ensembl" id="ENSACAT00000028144.3">
    <property type="protein sequence ID" value="ENSACAP00000019649.3"/>
    <property type="gene ID" value="ENSACAG00000026863.3"/>
</dbReference>
<evidence type="ECO:0000256" key="3">
    <source>
        <dbReference type="ARBA" id="ARBA00022989"/>
    </source>
</evidence>
<evidence type="ECO:0000256" key="6">
    <source>
        <dbReference type="SAM" id="MobiDB-lite"/>
    </source>
</evidence>
<keyword evidence="10" id="KW-1185">Reference proteome</keyword>
<dbReference type="GO" id="GO:0005789">
    <property type="term" value="C:endoplasmic reticulum membrane"/>
    <property type="evidence" value="ECO:0000318"/>
    <property type="project" value="GO_Central"/>
</dbReference>
<protein>
    <recommendedName>
        <fullName evidence="8">Ubiquitin-like domain-containing protein</fullName>
    </recommendedName>
</protein>
<proteinExistence type="predicted"/>
<feature type="transmembrane region" description="Helical" evidence="7">
    <location>
        <begin position="260"/>
        <end position="280"/>
    </location>
</feature>
<dbReference type="GO" id="GO:1902236">
    <property type="term" value="P:negative regulation of endoplasmic reticulum stress-induced intrinsic apoptotic signaling pathway"/>
    <property type="evidence" value="ECO:0000318"/>
    <property type="project" value="GO_Central"/>
</dbReference>
<reference evidence="9" key="3">
    <citation type="submission" date="2025-09" db="UniProtKB">
        <authorList>
            <consortium name="Ensembl"/>
        </authorList>
    </citation>
    <scope>IDENTIFICATION</scope>
</reference>
<comment type="subcellular location">
    <subcellularLocation>
        <location evidence="1">Membrane</location>
    </subcellularLocation>
</comment>
<dbReference type="PANTHER" id="PTHR12943">
    <property type="entry name" value="HOMOCYSTEINE-RESPONSIVE ENDOPLASMIC RETICULUM-RESIDENT UNIQUITIN-LIKE DOMAIN HERPUD PROTEIN FAMILY MEMBER"/>
    <property type="match status" value="1"/>
</dbReference>
<evidence type="ECO:0000313" key="9">
    <source>
        <dbReference type="Ensembl" id="ENSACAP00000019649.3"/>
    </source>
</evidence>
<evidence type="ECO:0000256" key="1">
    <source>
        <dbReference type="ARBA" id="ARBA00004370"/>
    </source>
</evidence>
<feature type="transmembrane region" description="Helical" evidence="7">
    <location>
        <begin position="286"/>
        <end position="306"/>
    </location>
</feature>
<feature type="compositionally biased region" description="Polar residues" evidence="6">
    <location>
        <begin position="124"/>
        <end position="133"/>
    </location>
</feature>
<dbReference type="STRING" id="28377.ENSACAP00000019649"/>
<feature type="region of interest" description="Disordered" evidence="6">
    <location>
        <begin position="98"/>
        <end position="152"/>
    </location>
</feature>
<dbReference type="InterPro" id="IPR039751">
    <property type="entry name" value="HERPUD1/2"/>
</dbReference>
<dbReference type="InterPro" id="IPR029071">
    <property type="entry name" value="Ubiquitin-like_domsf"/>
</dbReference>
<dbReference type="eggNOG" id="KOG4583">
    <property type="taxonomic scope" value="Eukaryota"/>
</dbReference>
<evidence type="ECO:0000259" key="8">
    <source>
        <dbReference type="PROSITE" id="PS50053"/>
    </source>
</evidence>
<keyword evidence="2 7" id="KW-0812">Transmembrane</keyword>
<sequence length="386" mass="43127">MGESALCTVHFLSLGMLKMKFQIMLCICKERKHESSARVNRDWLLTTVSCFLLKPEDTQRLIYSGKLLHDHLCLQEVFSKEMVHVLHLVCNVKNQPKMQEADTKTADTERQPVPSSPVHPLVSAWSQSGNVCNQPHPAGDAGDRSPPTQIPFQGMNPGYSYATYRMLQFWFHQIYARQYYMQYMAANAASNDASSTRSTQEIPVAPVAAPAPLPDPFPVGNQPGNPNAPAPANLGVNPNLRVNAQGGALMEEEEEAHRDWLDWLYSATLFYVFVNIVYFYSSMSRLVMVLVGTLLMYLHHVGWFPFRRGPVQPAQNNIPPEAAVNQDQNNNLQQQGENMGRPEEADAVDVVPETQPVAPSFASTAWLFIRTFFASLLPEGPPAVEN</sequence>
<feature type="compositionally biased region" description="Basic and acidic residues" evidence="6">
    <location>
        <begin position="99"/>
        <end position="110"/>
    </location>
</feature>
<dbReference type="PROSITE" id="PS50053">
    <property type="entry name" value="UBIQUITIN_2"/>
    <property type="match status" value="1"/>
</dbReference>
<dbReference type="GO" id="GO:1904292">
    <property type="term" value="P:regulation of ERAD pathway"/>
    <property type="evidence" value="ECO:0000318"/>
    <property type="project" value="GO_Central"/>
</dbReference>
<feature type="compositionally biased region" description="Low complexity" evidence="6">
    <location>
        <begin position="112"/>
        <end position="123"/>
    </location>
</feature>